<dbReference type="GO" id="GO:0003677">
    <property type="term" value="F:DNA binding"/>
    <property type="evidence" value="ECO:0007669"/>
    <property type="project" value="UniProtKB-KW"/>
</dbReference>
<feature type="region of interest" description="Disordered" evidence="12">
    <location>
        <begin position="141"/>
        <end position="174"/>
    </location>
</feature>
<feature type="compositionally biased region" description="Low complexity" evidence="12">
    <location>
        <begin position="23"/>
        <end position="33"/>
    </location>
</feature>
<reference evidence="14 15" key="1">
    <citation type="journal article" date="2015" name="BMC Genomics">
        <title>Insights from the genome of Ophiocordyceps polyrhachis-furcata to pathogenicity and host specificity in insect fungi.</title>
        <authorList>
            <person name="Wichadakul D."/>
            <person name="Kobmoo N."/>
            <person name="Ingsriswang S."/>
            <person name="Tangphatsornruang S."/>
            <person name="Chantasingh D."/>
            <person name="Luangsa-ard J.J."/>
            <person name="Eurwilaichitr L."/>
        </authorList>
    </citation>
    <scope>NUCLEOTIDE SEQUENCE [LARGE SCALE GENOMIC DNA]</scope>
    <source>
        <strain evidence="14 15">BCC 54312</strain>
    </source>
</reference>
<dbReference type="SUPFAM" id="SSF57959">
    <property type="entry name" value="Leucine zipper domain"/>
    <property type="match status" value="1"/>
</dbReference>
<evidence type="ECO:0000256" key="8">
    <source>
        <dbReference type="ARBA" id="ARBA00023242"/>
    </source>
</evidence>
<feature type="compositionally biased region" description="Polar residues" evidence="12">
    <location>
        <begin position="151"/>
        <end position="160"/>
    </location>
</feature>
<keyword evidence="6" id="KW-0010">Activator</keyword>
<dbReference type="STRING" id="1330021.A0A367LNC6"/>
<dbReference type="FunFam" id="3.30.160.60:FF:001491">
    <property type="entry name" value="Cross-pathway control protein A"/>
    <property type="match status" value="1"/>
</dbReference>
<dbReference type="GO" id="GO:0005634">
    <property type="term" value="C:nucleus"/>
    <property type="evidence" value="ECO:0007669"/>
    <property type="project" value="UniProtKB-SubCell"/>
</dbReference>
<dbReference type="SMART" id="SM00338">
    <property type="entry name" value="BRLZ"/>
    <property type="match status" value="1"/>
</dbReference>
<keyword evidence="3" id="KW-0028">Amino-acid biosynthesis</keyword>
<evidence type="ECO:0000256" key="3">
    <source>
        <dbReference type="ARBA" id="ARBA00022605"/>
    </source>
</evidence>
<dbReference type="PROSITE" id="PS50217">
    <property type="entry name" value="BZIP"/>
    <property type="match status" value="1"/>
</dbReference>
<keyword evidence="11" id="KW-0175">Coiled coil</keyword>
<evidence type="ECO:0000256" key="9">
    <source>
        <dbReference type="ARBA" id="ARBA00061302"/>
    </source>
</evidence>
<dbReference type="Gene3D" id="3.30.160.60">
    <property type="entry name" value="Classic Zinc Finger"/>
    <property type="match status" value="1"/>
</dbReference>
<feature type="domain" description="BZIP" evidence="13">
    <location>
        <begin position="432"/>
        <end position="466"/>
    </location>
</feature>
<dbReference type="Proteomes" id="UP000253664">
    <property type="component" value="Unassembled WGS sequence"/>
</dbReference>
<dbReference type="GO" id="GO:0003700">
    <property type="term" value="F:DNA-binding transcription factor activity"/>
    <property type="evidence" value="ECO:0007669"/>
    <property type="project" value="InterPro"/>
</dbReference>
<evidence type="ECO:0000256" key="7">
    <source>
        <dbReference type="ARBA" id="ARBA00023163"/>
    </source>
</evidence>
<evidence type="ECO:0000313" key="14">
    <source>
        <dbReference type="EMBL" id="RCI15918.1"/>
    </source>
</evidence>
<keyword evidence="7" id="KW-0804">Transcription</keyword>
<keyword evidence="8" id="KW-0539">Nucleus</keyword>
<evidence type="ECO:0000256" key="4">
    <source>
        <dbReference type="ARBA" id="ARBA00023015"/>
    </source>
</evidence>
<gene>
    <name evidence="14" type="ORF">L249_2832</name>
</gene>
<dbReference type="OrthoDB" id="5419235at2759"/>
<comment type="caution">
    <text evidence="14">The sequence shown here is derived from an EMBL/GenBank/DDBJ whole genome shotgun (WGS) entry which is preliminary data.</text>
</comment>
<comment type="similarity">
    <text evidence="9">Belongs to the bZIP family. GCN4 subfamily.</text>
</comment>
<evidence type="ECO:0000256" key="11">
    <source>
        <dbReference type="SAM" id="Coils"/>
    </source>
</evidence>
<protein>
    <recommendedName>
        <fullName evidence="10">Cross-pathway control protein 1</fullName>
    </recommendedName>
</protein>
<dbReference type="InterPro" id="IPR046347">
    <property type="entry name" value="bZIP_sf"/>
</dbReference>
<proteinExistence type="inferred from homology"/>
<evidence type="ECO:0000256" key="5">
    <source>
        <dbReference type="ARBA" id="ARBA00023125"/>
    </source>
</evidence>
<dbReference type="AlphaFoldDB" id="A0A367LNC6"/>
<feature type="coiled-coil region" evidence="11">
    <location>
        <begin position="444"/>
        <end position="471"/>
    </location>
</feature>
<keyword evidence="4" id="KW-0805">Transcription regulation</keyword>
<evidence type="ECO:0000256" key="2">
    <source>
        <dbReference type="ARBA" id="ARBA00011195"/>
    </source>
</evidence>
<evidence type="ECO:0000259" key="13">
    <source>
        <dbReference type="PROSITE" id="PS50217"/>
    </source>
</evidence>
<comment type="subunit">
    <text evidence="2">Binds DNA as a dimer.</text>
</comment>
<evidence type="ECO:0000256" key="10">
    <source>
        <dbReference type="ARBA" id="ARBA00073680"/>
    </source>
</evidence>
<dbReference type="Pfam" id="PF07716">
    <property type="entry name" value="bZIP_2"/>
    <property type="match status" value="1"/>
</dbReference>
<evidence type="ECO:0000256" key="1">
    <source>
        <dbReference type="ARBA" id="ARBA00004123"/>
    </source>
</evidence>
<keyword evidence="15" id="KW-1185">Reference proteome</keyword>
<dbReference type="GO" id="GO:0008652">
    <property type="term" value="P:amino acid biosynthetic process"/>
    <property type="evidence" value="ECO:0007669"/>
    <property type="project" value="UniProtKB-KW"/>
</dbReference>
<dbReference type="PROSITE" id="PS00036">
    <property type="entry name" value="BZIP_BASIC"/>
    <property type="match status" value="1"/>
</dbReference>
<comment type="subcellular location">
    <subcellularLocation>
        <location evidence="1">Nucleus</location>
    </subcellularLocation>
</comment>
<organism evidence="14 15">
    <name type="scientific">Ophiocordyceps polyrhachis-furcata BCC 54312</name>
    <dbReference type="NCBI Taxonomy" id="1330021"/>
    <lineage>
        <taxon>Eukaryota</taxon>
        <taxon>Fungi</taxon>
        <taxon>Dikarya</taxon>
        <taxon>Ascomycota</taxon>
        <taxon>Pezizomycotina</taxon>
        <taxon>Sordariomycetes</taxon>
        <taxon>Hypocreomycetidae</taxon>
        <taxon>Hypocreales</taxon>
        <taxon>Ophiocordycipitaceae</taxon>
        <taxon>Ophiocordyceps</taxon>
    </lineage>
</organism>
<dbReference type="EMBL" id="LKCN02000001">
    <property type="protein sequence ID" value="RCI15918.1"/>
    <property type="molecule type" value="Genomic_DNA"/>
</dbReference>
<feature type="region of interest" description="Disordered" evidence="12">
    <location>
        <begin position="1"/>
        <end position="33"/>
    </location>
</feature>
<dbReference type="CDD" id="cd12193">
    <property type="entry name" value="bZIP_GCN4"/>
    <property type="match status" value="1"/>
</dbReference>
<accession>A0A367LNC6</accession>
<evidence type="ECO:0000313" key="15">
    <source>
        <dbReference type="Proteomes" id="UP000253664"/>
    </source>
</evidence>
<feature type="region of interest" description="Disordered" evidence="12">
    <location>
        <begin position="388"/>
        <end position="429"/>
    </location>
</feature>
<evidence type="ECO:0000256" key="12">
    <source>
        <dbReference type="SAM" id="MobiDB-lite"/>
    </source>
</evidence>
<dbReference type="InterPro" id="IPR004827">
    <property type="entry name" value="bZIP"/>
</dbReference>
<name>A0A367LNC6_9HYPO</name>
<sequence>MPSLSRLDADFSSSSHHHPQASPPLSSSIAPSPLAASHDAVTFPSSSLLSSPAKIQSLDSTVSHPENLHRLRANLDSSTTALNSFSINTLHSTANIQAHVSSEFSTTDRQSTWSPNSAAHALPASLQHLTPGGVQQDFVLFDSPHPRPRTLNRTAPSLPSGQRRHSCHKPTSPAVKDQPVAQYIEYQSLSNSQTVNQPFYASSAPSSTLSLHQEYSTSSVPLLQQFVDGSVQTAGMMNAAGMFLLDFAHMTIINPRAYTDVDLGDVAPFGDAPPVFPPAFESSGGKSSASSNFTVSPQDLLLSDPCWSAPNSAALTTLTSPSLYNGSPEFDPVATSPGFGCAAEQDINSDGWYPLFPAESNGNTDQMHNLEGSPEQPMKIMEEPTSCVRKKATDSPPSSGGRFSSVAGVNARKRDRPLPPIVGDPSDPVAMKRARNTMAARKSRQRKAQRVEELEDRIVQLEAERDHWRRIAEMRMEGP</sequence>
<evidence type="ECO:0000256" key="6">
    <source>
        <dbReference type="ARBA" id="ARBA00023159"/>
    </source>
</evidence>
<keyword evidence="5" id="KW-0238">DNA-binding</keyword>